<keyword evidence="2" id="KW-0449">Lipoprotein</keyword>
<keyword evidence="2" id="KW-1134">Transmembrane beta strand</keyword>
<dbReference type="NCBIfam" id="TIGR01845">
    <property type="entry name" value="outer_NodT"/>
    <property type="match status" value="1"/>
</dbReference>
<organism evidence="5 6">
    <name type="scientific">Gluconobacter morbifer G707</name>
    <dbReference type="NCBI Taxonomy" id="1088869"/>
    <lineage>
        <taxon>Bacteria</taxon>
        <taxon>Pseudomonadati</taxon>
        <taxon>Pseudomonadota</taxon>
        <taxon>Alphaproteobacteria</taxon>
        <taxon>Acetobacterales</taxon>
        <taxon>Acetobacteraceae</taxon>
        <taxon>Gluconobacter</taxon>
    </lineage>
</organism>
<dbReference type="STRING" id="1088869.GMO_25060"/>
<keyword evidence="3" id="KW-0175">Coiled coil</keyword>
<dbReference type="PANTHER" id="PTHR30203:SF25">
    <property type="entry name" value="OUTER MEMBRANE PROTEIN-RELATED"/>
    <property type="match status" value="1"/>
</dbReference>
<dbReference type="Gene3D" id="1.20.1600.10">
    <property type="entry name" value="Outer membrane efflux proteins (OEP)"/>
    <property type="match status" value="1"/>
</dbReference>
<dbReference type="InterPro" id="IPR003423">
    <property type="entry name" value="OMP_efflux"/>
</dbReference>
<dbReference type="eggNOG" id="COG1538">
    <property type="taxonomic scope" value="Bacteria"/>
</dbReference>
<feature type="region of interest" description="Disordered" evidence="4">
    <location>
        <begin position="11"/>
        <end position="41"/>
    </location>
</feature>
<dbReference type="EMBL" id="AGQV01000010">
    <property type="protein sequence ID" value="EHH67511.1"/>
    <property type="molecule type" value="Genomic_DNA"/>
</dbReference>
<evidence type="ECO:0000256" key="1">
    <source>
        <dbReference type="ARBA" id="ARBA00007613"/>
    </source>
</evidence>
<comment type="similarity">
    <text evidence="1 2">Belongs to the outer membrane factor (OMF) (TC 1.B.17) family.</text>
</comment>
<comment type="caution">
    <text evidence="5">The sequence shown here is derived from an EMBL/GenBank/DDBJ whole genome shotgun (WGS) entry which is preliminary data.</text>
</comment>
<dbReference type="InterPro" id="IPR010131">
    <property type="entry name" value="MdtP/NodT-like"/>
</dbReference>
<name>G6XL83_9PROT</name>
<protein>
    <submittedName>
        <fullName evidence="5">Antibiotic efflux pump outer membrane protein ArpC</fullName>
    </submittedName>
</protein>
<keyword evidence="2" id="KW-0564">Palmitate</keyword>
<proteinExistence type="inferred from homology"/>
<dbReference type="GO" id="GO:0005886">
    <property type="term" value="C:plasma membrane"/>
    <property type="evidence" value="ECO:0007669"/>
    <property type="project" value="UniProtKB-SubCell"/>
</dbReference>
<reference evidence="5 6" key="1">
    <citation type="submission" date="2011-10" db="EMBL/GenBank/DDBJ databases">
        <title>Genome sequence of Gluconobacter morbifer G707, isolated from Drosophila gut.</title>
        <authorList>
            <person name="Lee W.-J."/>
            <person name="Kim E.-K."/>
        </authorList>
    </citation>
    <scope>NUCLEOTIDE SEQUENCE [LARGE SCALE GENOMIC DNA]</scope>
    <source>
        <strain evidence="5 6">G707</strain>
    </source>
</reference>
<evidence type="ECO:0000256" key="3">
    <source>
        <dbReference type="SAM" id="Coils"/>
    </source>
</evidence>
<dbReference type="GO" id="GO:0015562">
    <property type="term" value="F:efflux transmembrane transporter activity"/>
    <property type="evidence" value="ECO:0007669"/>
    <property type="project" value="InterPro"/>
</dbReference>
<accession>G6XL83</accession>
<keyword evidence="6" id="KW-1185">Reference proteome</keyword>
<gene>
    <name evidence="5" type="ORF">GMO_25060</name>
</gene>
<keyword evidence="2" id="KW-0812">Transmembrane</keyword>
<dbReference type="PANTHER" id="PTHR30203">
    <property type="entry name" value="OUTER MEMBRANE CATION EFFLUX PROTEIN"/>
    <property type="match status" value="1"/>
</dbReference>
<evidence type="ECO:0000256" key="2">
    <source>
        <dbReference type="RuleBase" id="RU362097"/>
    </source>
</evidence>
<dbReference type="SUPFAM" id="SSF56954">
    <property type="entry name" value="Outer membrane efflux proteins (OEP)"/>
    <property type="match status" value="1"/>
</dbReference>
<dbReference type="PATRIC" id="fig|1088869.3.peg.2497"/>
<evidence type="ECO:0000313" key="6">
    <source>
        <dbReference type="Proteomes" id="UP000004949"/>
    </source>
</evidence>
<dbReference type="Proteomes" id="UP000004949">
    <property type="component" value="Unassembled WGS sequence"/>
</dbReference>
<dbReference type="Gene3D" id="2.20.200.10">
    <property type="entry name" value="Outer membrane efflux proteins (OEP)"/>
    <property type="match status" value="1"/>
</dbReference>
<comment type="subcellular location">
    <subcellularLocation>
        <location evidence="2">Cell membrane</location>
        <topology evidence="2">Lipid-anchor</topology>
    </subcellularLocation>
</comment>
<dbReference type="AlphaFoldDB" id="G6XL83"/>
<evidence type="ECO:0000256" key="4">
    <source>
        <dbReference type="SAM" id="MobiDB-lite"/>
    </source>
</evidence>
<sequence>MSAMTALSACSVGPHYHKPDPWAPGAYEPRPQDSHQFSQASMDRPDPNWWKIFHDPELDQLESRIAEQNLDVQRAAEELAQSRAQMLVSGAGRFPTLDANASYSRNQYSSKSLQYILGHIAKSSTVGGVNNPLVGDLGAAASNAEIPLLNRWTDGIDASYEIDLWGRISSAYEQAKAEMQASREVQRGILIARQADMARDYMTLRGAQERLRIAQENRGLQASTLALTEDRHRSGLVSDVDVQSARAQLGETDAQIARMKQAAEEQMNAIALLLGAPPRSLNAELEQANRIPVVPPRVPVGIPSQLAERRPDIREADARLHSATAGVASATAEFYPKVTIDAGFGIQSLSFRDFGMWSARAWNVGPRITLPIFQGGRLTGNLRLTRAQQREAAIAYRSTVLGAWRDIDNALIAYRDEQARHDGFTASSEAARQSFELARDQYRHGLTNYLNVLSAQANMENADLNLADSTAELATDVVKLYNALGGGWETTYPLTRKKQIASARAAKTN</sequence>
<evidence type="ECO:0000313" key="5">
    <source>
        <dbReference type="EMBL" id="EHH67511.1"/>
    </source>
</evidence>
<keyword evidence="2" id="KW-0472">Membrane</keyword>
<dbReference type="Pfam" id="PF02321">
    <property type="entry name" value="OEP"/>
    <property type="match status" value="2"/>
</dbReference>
<feature type="coiled-coil region" evidence="3">
    <location>
        <begin position="58"/>
        <end position="85"/>
    </location>
</feature>